<feature type="domain" description="PIN" evidence="8">
    <location>
        <begin position="5"/>
        <end position="125"/>
    </location>
</feature>
<keyword evidence="6" id="KW-0460">Magnesium</keyword>
<protein>
    <recommendedName>
        <fullName evidence="8">PIN domain-containing protein</fullName>
    </recommendedName>
</protein>
<keyword evidence="5" id="KW-0378">Hydrolase</keyword>
<name>A0A6S6TA54_9BACT</name>
<dbReference type="CDD" id="cd18742">
    <property type="entry name" value="PIN_VapC4-5_FitB-like"/>
    <property type="match status" value="1"/>
</dbReference>
<evidence type="ECO:0000256" key="5">
    <source>
        <dbReference type="ARBA" id="ARBA00022801"/>
    </source>
</evidence>
<keyword evidence="4" id="KW-0479">Metal-binding</keyword>
<keyword evidence="2" id="KW-1277">Toxin-antitoxin system</keyword>
<evidence type="ECO:0000256" key="3">
    <source>
        <dbReference type="ARBA" id="ARBA00022722"/>
    </source>
</evidence>
<dbReference type="SUPFAM" id="SSF88723">
    <property type="entry name" value="PIN domain-like"/>
    <property type="match status" value="1"/>
</dbReference>
<proteinExistence type="inferred from homology"/>
<keyword evidence="3" id="KW-0540">Nuclease</keyword>
<organism evidence="9">
    <name type="scientific">uncultured Sulfurovum sp</name>
    <dbReference type="NCBI Taxonomy" id="269237"/>
    <lineage>
        <taxon>Bacteria</taxon>
        <taxon>Pseudomonadati</taxon>
        <taxon>Campylobacterota</taxon>
        <taxon>Epsilonproteobacteria</taxon>
        <taxon>Campylobacterales</taxon>
        <taxon>Sulfurovaceae</taxon>
        <taxon>Sulfurovum</taxon>
        <taxon>environmental samples</taxon>
    </lineage>
</organism>
<dbReference type="PANTHER" id="PTHR33653">
    <property type="entry name" value="RIBONUCLEASE VAPC2"/>
    <property type="match status" value="1"/>
</dbReference>
<dbReference type="PANTHER" id="PTHR33653:SF1">
    <property type="entry name" value="RIBONUCLEASE VAPC2"/>
    <property type="match status" value="1"/>
</dbReference>
<dbReference type="Gene3D" id="3.40.50.1010">
    <property type="entry name" value="5'-nuclease"/>
    <property type="match status" value="1"/>
</dbReference>
<gene>
    <name evidence="9" type="ORF">HELGO_WM39009</name>
</gene>
<evidence type="ECO:0000256" key="2">
    <source>
        <dbReference type="ARBA" id="ARBA00022649"/>
    </source>
</evidence>
<evidence type="ECO:0000256" key="1">
    <source>
        <dbReference type="ARBA" id="ARBA00001946"/>
    </source>
</evidence>
<evidence type="ECO:0000256" key="7">
    <source>
        <dbReference type="ARBA" id="ARBA00038093"/>
    </source>
</evidence>
<dbReference type="GO" id="GO:0016787">
    <property type="term" value="F:hydrolase activity"/>
    <property type="evidence" value="ECO:0007669"/>
    <property type="project" value="UniProtKB-KW"/>
</dbReference>
<dbReference type="InterPro" id="IPR029060">
    <property type="entry name" value="PIN-like_dom_sf"/>
</dbReference>
<evidence type="ECO:0000259" key="8">
    <source>
        <dbReference type="Pfam" id="PF01850"/>
    </source>
</evidence>
<dbReference type="InterPro" id="IPR002716">
    <property type="entry name" value="PIN_dom"/>
</dbReference>
<comment type="similarity">
    <text evidence="7">Belongs to the PINc/VapC protein family.</text>
</comment>
<reference evidence="9" key="1">
    <citation type="submission" date="2020-01" db="EMBL/GenBank/DDBJ databases">
        <authorList>
            <person name="Meier V. D."/>
            <person name="Meier V D."/>
        </authorList>
    </citation>
    <scope>NUCLEOTIDE SEQUENCE</scope>
    <source>
        <strain evidence="9">HLG_WM_MAG_02</strain>
    </source>
</reference>
<dbReference type="GO" id="GO:0004518">
    <property type="term" value="F:nuclease activity"/>
    <property type="evidence" value="ECO:0007669"/>
    <property type="project" value="UniProtKB-KW"/>
</dbReference>
<evidence type="ECO:0000256" key="4">
    <source>
        <dbReference type="ARBA" id="ARBA00022723"/>
    </source>
</evidence>
<dbReference type="InterPro" id="IPR050556">
    <property type="entry name" value="Type_II_TA_system_RNase"/>
</dbReference>
<dbReference type="GO" id="GO:0046872">
    <property type="term" value="F:metal ion binding"/>
    <property type="evidence" value="ECO:0007669"/>
    <property type="project" value="UniProtKB-KW"/>
</dbReference>
<evidence type="ECO:0000256" key="6">
    <source>
        <dbReference type="ARBA" id="ARBA00022842"/>
    </source>
</evidence>
<accession>A0A6S6TA54</accession>
<dbReference type="AlphaFoldDB" id="A0A6S6TA54"/>
<dbReference type="EMBL" id="CACVAZ010000071">
    <property type="protein sequence ID" value="CAA6812003.1"/>
    <property type="molecule type" value="Genomic_DNA"/>
</dbReference>
<dbReference type="Pfam" id="PF01850">
    <property type="entry name" value="PIN"/>
    <property type="match status" value="1"/>
</dbReference>
<comment type="cofactor">
    <cofactor evidence="1">
        <name>Mg(2+)</name>
        <dbReference type="ChEBI" id="CHEBI:18420"/>
    </cofactor>
</comment>
<sequence>MSNTIIDSDILIYFIKGKPEVVDKLLAIPPHNLYTTRINYTELIYGAYNSARVAENLKVVRPFLENFQILEFDQESSEVFAKTKAHLKKNGNIIADMDLMIASIALQHGFSLVSNNIKHFERIDGLDLVGWL</sequence>
<evidence type="ECO:0000313" key="9">
    <source>
        <dbReference type="EMBL" id="CAA6812003.1"/>
    </source>
</evidence>